<dbReference type="EMBL" id="KN818370">
    <property type="protein sequence ID" value="KIL57425.1"/>
    <property type="molecule type" value="Genomic_DNA"/>
</dbReference>
<protein>
    <submittedName>
        <fullName evidence="1">Uncharacterized protein</fullName>
    </submittedName>
</protein>
<name>A0A0C2S417_AMAMK</name>
<sequence>MSARKSAGTATSVTTRRCNHRDAGTGVSVKVLYKLLESHPPPPAALEEPRYLTRNDNTHQDCKVPFLICKLWNSALMLHGASASEC</sequence>
<dbReference type="HOGENOM" id="CLU_2497402_0_0_1"/>
<dbReference type="Proteomes" id="UP000054549">
    <property type="component" value="Unassembled WGS sequence"/>
</dbReference>
<evidence type="ECO:0000313" key="2">
    <source>
        <dbReference type="Proteomes" id="UP000054549"/>
    </source>
</evidence>
<keyword evidence="2" id="KW-1185">Reference proteome</keyword>
<evidence type="ECO:0000313" key="1">
    <source>
        <dbReference type="EMBL" id="KIL57425.1"/>
    </source>
</evidence>
<reference evidence="1 2" key="1">
    <citation type="submission" date="2014-04" db="EMBL/GenBank/DDBJ databases">
        <title>Evolutionary Origins and Diversification of the Mycorrhizal Mutualists.</title>
        <authorList>
            <consortium name="DOE Joint Genome Institute"/>
            <consortium name="Mycorrhizal Genomics Consortium"/>
            <person name="Kohler A."/>
            <person name="Kuo A."/>
            <person name="Nagy L.G."/>
            <person name="Floudas D."/>
            <person name="Copeland A."/>
            <person name="Barry K.W."/>
            <person name="Cichocki N."/>
            <person name="Veneault-Fourrey C."/>
            <person name="LaButti K."/>
            <person name="Lindquist E.A."/>
            <person name="Lipzen A."/>
            <person name="Lundell T."/>
            <person name="Morin E."/>
            <person name="Murat C."/>
            <person name="Riley R."/>
            <person name="Ohm R."/>
            <person name="Sun H."/>
            <person name="Tunlid A."/>
            <person name="Henrissat B."/>
            <person name="Grigoriev I.V."/>
            <person name="Hibbett D.S."/>
            <person name="Martin F."/>
        </authorList>
    </citation>
    <scope>NUCLEOTIDE SEQUENCE [LARGE SCALE GENOMIC DNA]</scope>
    <source>
        <strain evidence="1 2">Koide BX008</strain>
    </source>
</reference>
<accession>A0A0C2S417</accession>
<gene>
    <name evidence="1" type="ORF">M378DRAFT_171747</name>
</gene>
<dbReference type="AlphaFoldDB" id="A0A0C2S417"/>
<organism evidence="1 2">
    <name type="scientific">Amanita muscaria (strain Koide BX008)</name>
    <dbReference type="NCBI Taxonomy" id="946122"/>
    <lineage>
        <taxon>Eukaryota</taxon>
        <taxon>Fungi</taxon>
        <taxon>Dikarya</taxon>
        <taxon>Basidiomycota</taxon>
        <taxon>Agaricomycotina</taxon>
        <taxon>Agaricomycetes</taxon>
        <taxon>Agaricomycetidae</taxon>
        <taxon>Agaricales</taxon>
        <taxon>Pluteineae</taxon>
        <taxon>Amanitaceae</taxon>
        <taxon>Amanita</taxon>
    </lineage>
</organism>
<dbReference type="InParanoid" id="A0A0C2S417"/>
<proteinExistence type="predicted"/>